<evidence type="ECO:0000313" key="2">
    <source>
        <dbReference type="EMBL" id="MBO2449543.1"/>
    </source>
</evidence>
<dbReference type="SUPFAM" id="SSF55073">
    <property type="entry name" value="Nucleotide cyclase"/>
    <property type="match status" value="1"/>
</dbReference>
<name>A0A939T4K9_9ACTN</name>
<feature type="domain" description="Guanylate cyclase" evidence="1">
    <location>
        <begin position="38"/>
        <end position="159"/>
    </location>
</feature>
<dbReference type="InterPro" id="IPR001054">
    <property type="entry name" value="A/G_cyclase"/>
</dbReference>
<reference evidence="2" key="1">
    <citation type="submission" date="2021-03" db="EMBL/GenBank/DDBJ databases">
        <authorList>
            <person name="Kanchanasin P."/>
            <person name="Saeng-In P."/>
            <person name="Phongsopitanun W."/>
            <person name="Yuki M."/>
            <person name="Kudo T."/>
            <person name="Ohkuma M."/>
            <person name="Tanasupawat S."/>
        </authorList>
    </citation>
    <scope>NUCLEOTIDE SEQUENCE</scope>
    <source>
        <strain evidence="2">GKU 128</strain>
    </source>
</reference>
<evidence type="ECO:0000313" key="3">
    <source>
        <dbReference type="Proteomes" id="UP000669179"/>
    </source>
</evidence>
<comment type="caution">
    <text evidence="2">The sequence shown here is derived from an EMBL/GenBank/DDBJ whole genome shotgun (WGS) entry which is preliminary data.</text>
</comment>
<keyword evidence="3" id="KW-1185">Reference proteome</keyword>
<protein>
    <recommendedName>
        <fullName evidence="1">Guanylate cyclase domain-containing protein</fullName>
    </recommendedName>
</protein>
<proteinExistence type="predicted"/>
<dbReference type="GO" id="GO:0004016">
    <property type="term" value="F:adenylate cyclase activity"/>
    <property type="evidence" value="ECO:0007669"/>
    <property type="project" value="UniProtKB-ARBA"/>
</dbReference>
<dbReference type="GO" id="GO:0035556">
    <property type="term" value="P:intracellular signal transduction"/>
    <property type="evidence" value="ECO:0007669"/>
    <property type="project" value="InterPro"/>
</dbReference>
<dbReference type="PROSITE" id="PS50125">
    <property type="entry name" value="GUANYLATE_CYCLASE_2"/>
    <property type="match status" value="1"/>
</dbReference>
<dbReference type="GO" id="GO:0009190">
    <property type="term" value="P:cyclic nucleotide biosynthetic process"/>
    <property type="evidence" value="ECO:0007669"/>
    <property type="project" value="InterPro"/>
</dbReference>
<dbReference type="AlphaFoldDB" id="A0A939T4K9"/>
<organism evidence="2 3">
    <name type="scientific">Actinomadura barringtoniae</name>
    <dbReference type="NCBI Taxonomy" id="1427535"/>
    <lineage>
        <taxon>Bacteria</taxon>
        <taxon>Bacillati</taxon>
        <taxon>Actinomycetota</taxon>
        <taxon>Actinomycetes</taxon>
        <taxon>Streptosporangiales</taxon>
        <taxon>Thermomonosporaceae</taxon>
        <taxon>Actinomadura</taxon>
    </lineage>
</organism>
<dbReference type="Proteomes" id="UP000669179">
    <property type="component" value="Unassembled WGS sequence"/>
</dbReference>
<sequence length="229" mass="24459">MRTPDKGPLHLAAVAALADAVKLLVTAMDQPEWSPHRVILAVDIVGFNDESHDDEVQLALRRALYLILTQAFEAAPIAWADTVHEDRGDGAVIVLPPDVPAATVLGPLALHLRAAVRRHNRLASEIAQISLRVSVHAGEVHRDDYGLAGRAVNHVFRLLDAPAFKAVACGATALIVSGTLHDDVVRHAPGLIDPATYRPVIAALKETRAPAWVQVCEDADIVSLPANSA</sequence>
<dbReference type="EMBL" id="JAGEOJ010000008">
    <property type="protein sequence ID" value="MBO2449543.1"/>
    <property type="molecule type" value="Genomic_DNA"/>
</dbReference>
<evidence type="ECO:0000259" key="1">
    <source>
        <dbReference type="PROSITE" id="PS50125"/>
    </source>
</evidence>
<accession>A0A939T4K9</accession>
<gene>
    <name evidence="2" type="ORF">J4573_20750</name>
</gene>
<dbReference type="RefSeq" id="WP_208257426.1">
    <property type="nucleotide sequence ID" value="NZ_JAGEOJ010000008.1"/>
</dbReference>
<dbReference type="InterPro" id="IPR029787">
    <property type="entry name" value="Nucleotide_cyclase"/>
</dbReference>
<dbReference type="Gene3D" id="3.30.70.1230">
    <property type="entry name" value="Nucleotide cyclase"/>
    <property type="match status" value="1"/>
</dbReference>